<organism evidence="2">
    <name type="scientific">Papilio xuthus</name>
    <name type="common">Asian swallowtail butterfly</name>
    <dbReference type="NCBI Taxonomy" id="66420"/>
    <lineage>
        <taxon>Eukaryota</taxon>
        <taxon>Metazoa</taxon>
        <taxon>Ecdysozoa</taxon>
        <taxon>Arthropoda</taxon>
        <taxon>Hexapoda</taxon>
        <taxon>Insecta</taxon>
        <taxon>Pterygota</taxon>
        <taxon>Neoptera</taxon>
        <taxon>Endopterygota</taxon>
        <taxon>Lepidoptera</taxon>
        <taxon>Glossata</taxon>
        <taxon>Ditrysia</taxon>
        <taxon>Papilionoidea</taxon>
        <taxon>Papilionidae</taxon>
        <taxon>Papilioninae</taxon>
        <taxon>Papilio</taxon>
    </lineage>
</organism>
<dbReference type="KEGG" id="pxu:106127877"/>
<feature type="domain" description="Sin3 C-terminal" evidence="1">
    <location>
        <begin position="1"/>
        <end position="40"/>
    </location>
</feature>
<gene>
    <name evidence="2" type="primary">LOC106127877</name>
</gene>
<dbReference type="Proteomes" id="UP000694872">
    <property type="component" value="Unplaced"/>
</dbReference>
<reference evidence="2" key="1">
    <citation type="submission" date="2025-08" db="UniProtKB">
        <authorList>
            <consortium name="RefSeq"/>
        </authorList>
    </citation>
    <scope>IDENTIFICATION</scope>
</reference>
<evidence type="ECO:0000313" key="2">
    <source>
        <dbReference type="RefSeq" id="XP_013181618.1"/>
    </source>
</evidence>
<dbReference type="GeneID" id="106127877"/>
<sequence>MLGIKAYPAYTLDKVVSIAVRQLQHCASEPWSVRAAELAARGMRAGAGYVRRAARYLRQDHTAFLVRVVSAAHSHTPCPCYNNVSARRSTADTNYLHVPRGEICMHLYVLHI</sequence>
<dbReference type="RefSeq" id="XP_013181618.1">
    <property type="nucleotide sequence ID" value="XM_013326164.1"/>
</dbReference>
<name>A0AAJ6ZYN7_PAPXU</name>
<proteinExistence type="predicted"/>
<evidence type="ECO:0000259" key="1">
    <source>
        <dbReference type="Pfam" id="PF16879"/>
    </source>
</evidence>
<dbReference type="AlphaFoldDB" id="A0AAJ6ZYN7"/>
<protein>
    <submittedName>
        <fullName evidence="2">Uncharacterized protein LOC106127877</fullName>
    </submittedName>
</protein>
<accession>A0AAJ6ZYN7</accession>
<dbReference type="InterPro" id="IPR031693">
    <property type="entry name" value="Sin3_C"/>
</dbReference>
<dbReference type="Pfam" id="PF16879">
    <property type="entry name" value="Sin3a_C"/>
    <property type="match status" value="1"/>
</dbReference>